<dbReference type="PANTHER" id="PTHR22889:SF0">
    <property type="entry name" value="WD REPEAT-CONTAINING PROTEIN 89"/>
    <property type="match status" value="1"/>
</dbReference>
<evidence type="ECO:0000256" key="5">
    <source>
        <dbReference type="SAM" id="MobiDB-lite"/>
    </source>
</evidence>
<accession>V4AXQ2</accession>
<dbReference type="RefSeq" id="XP_009051052.1">
    <property type="nucleotide sequence ID" value="XM_009052804.1"/>
</dbReference>
<dbReference type="SMART" id="SM00320">
    <property type="entry name" value="WD40"/>
    <property type="match status" value="5"/>
</dbReference>
<dbReference type="KEGG" id="lgi:LOTGIDRAFT_159161"/>
<dbReference type="PANTHER" id="PTHR22889">
    <property type="entry name" value="WD REPEAT-CONTAINING PROTEIN 89"/>
    <property type="match status" value="1"/>
</dbReference>
<evidence type="ECO:0000256" key="4">
    <source>
        <dbReference type="PROSITE-ProRule" id="PRU00221"/>
    </source>
</evidence>
<evidence type="ECO:0000313" key="7">
    <source>
        <dbReference type="Proteomes" id="UP000030746"/>
    </source>
</evidence>
<dbReference type="PROSITE" id="PS50294">
    <property type="entry name" value="WD_REPEATS_REGION"/>
    <property type="match status" value="2"/>
</dbReference>
<evidence type="ECO:0000313" key="6">
    <source>
        <dbReference type="EMBL" id="ESO98356.1"/>
    </source>
</evidence>
<dbReference type="CTD" id="20237974"/>
<proteinExistence type="predicted"/>
<feature type="compositionally biased region" description="Basic residues" evidence="5">
    <location>
        <begin position="353"/>
        <end position="370"/>
    </location>
</feature>
<keyword evidence="3" id="KW-0677">Repeat</keyword>
<dbReference type="OMA" id="YHEKTDK"/>
<name>V4AXQ2_LOTGI</name>
<feature type="region of interest" description="Disordered" evidence="5">
    <location>
        <begin position="348"/>
        <end position="370"/>
    </location>
</feature>
<sequence>MESLTSQLNNLQLAQKSAISLAKTEPEYILTLAAQENRCEDSESLLAATSSNFTIRLYNKTTLASSSNIQAHDTVITGITFGNEDPNILISSSSDKTVKCWDLRSSPENAAQTFQGGCNTGFGSVDINSDDRLICAGTEVDKNKDVFMIFWDRRKSSYLGSYTESFENEITQVKFHPSKSDCIASGASDGLVNIFNLKETDEDDALQLTLNTESFVARIGWCGEDYSNIYCITDVDTYHVWDATEGDVIKEVLNLKDKLKGEESIDYMIDVVPTLDTSKHFLATGTKSGDIKLLDVTSKIPDMISCLSKGHNEIVRCIYYNVQNRTLVTGGEDSLLCLWSSENITPNTNSSKRGVKMKQTPTKRLKPYKR</sequence>
<dbReference type="InterPro" id="IPR015943">
    <property type="entry name" value="WD40/YVTN_repeat-like_dom_sf"/>
</dbReference>
<dbReference type="GeneID" id="20237974"/>
<dbReference type="EMBL" id="KB201262">
    <property type="protein sequence ID" value="ESO98356.1"/>
    <property type="molecule type" value="Genomic_DNA"/>
</dbReference>
<dbReference type="OrthoDB" id="25131at2759"/>
<evidence type="ECO:0000256" key="3">
    <source>
        <dbReference type="ARBA" id="ARBA00022737"/>
    </source>
</evidence>
<dbReference type="AlphaFoldDB" id="V4AXQ2"/>
<dbReference type="InterPro" id="IPR001680">
    <property type="entry name" value="WD40_rpt"/>
</dbReference>
<reference evidence="6 7" key="1">
    <citation type="journal article" date="2013" name="Nature">
        <title>Insights into bilaterian evolution from three spiralian genomes.</title>
        <authorList>
            <person name="Simakov O."/>
            <person name="Marletaz F."/>
            <person name="Cho S.J."/>
            <person name="Edsinger-Gonzales E."/>
            <person name="Havlak P."/>
            <person name="Hellsten U."/>
            <person name="Kuo D.H."/>
            <person name="Larsson T."/>
            <person name="Lv J."/>
            <person name="Arendt D."/>
            <person name="Savage R."/>
            <person name="Osoegawa K."/>
            <person name="de Jong P."/>
            <person name="Grimwood J."/>
            <person name="Chapman J.A."/>
            <person name="Shapiro H."/>
            <person name="Aerts A."/>
            <person name="Otillar R.P."/>
            <person name="Terry A.Y."/>
            <person name="Boore J.L."/>
            <person name="Grigoriev I.V."/>
            <person name="Lindberg D.R."/>
            <person name="Seaver E.C."/>
            <person name="Weisblat D.A."/>
            <person name="Putnam N.H."/>
            <person name="Rokhsar D.S."/>
        </authorList>
    </citation>
    <scope>NUCLEOTIDE SEQUENCE [LARGE SCALE GENOMIC DNA]</scope>
</reference>
<dbReference type="InterPro" id="IPR036322">
    <property type="entry name" value="WD40_repeat_dom_sf"/>
</dbReference>
<dbReference type="Proteomes" id="UP000030746">
    <property type="component" value="Unassembled WGS sequence"/>
</dbReference>
<evidence type="ECO:0000256" key="1">
    <source>
        <dbReference type="ARBA" id="ARBA00021125"/>
    </source>
</evidence>
<dbReference type="STRING" id="225164.V4AXQ2"/>
<keyword evidence="7" id="KW-1185">Reference proteome</keyword>
<dbReference type="InterPro" id="IPR039328">
    <property type="entry name" value="WDR89"/>
</dbReference>
<dbReference type="Gene3D" id="2.130.10.10">
    <property type="entry name" value="YVTN repeat-like/Quinoprotein amine dehydrogenase"/>
    <property type="match status" value="2"/>
</dbReference>
<dbReference type="HOGENOM" id="CLU_037323_4_0_1"/>
<protein>
    <recommendedName>
        <fullName evidence="1">WD repeat-containing protein 89</fullName>
    </recommendedName>
</protein>
<dbReference type="PROSITE" id="PS50082">
    <property type="entry name" value="WD_REPEATS_2"/>
    <property type="match status" value="2"/>
</dbReference>
<dbReference type="Pfam" id="PF00400">
    <property type="entry name" value="WD40"/>
    <property type="match status" value="2"/>
</dbReference>
<feature type="repeat" description="WD" evidence="4">
    <location>
        <begin position="69"/>
        <end position="111"/>
    </location>
</feature>
<evidence type="ECO:0000256" key="2">
    <source>
        <dbReference type="ARBA" id="ARBA00022574"/>
    </source>
</evidence>
<dbReference type="SUPFAM" id="SSF50978">
    <property type="entry name" value="WD40 repeat-like"/>
    <property type="match status" value="1"/>
</dbReference>
<organism evidence="6 7">
    <name type="scientific">Lottia gigantea</name>
    <name type="common">Giant owl limpet</name>
    <dbReference type="NCBI Taxonomy" id="225164"/>
    <lineage>
        <taxon>Eukaryota</taxon>
        <taxon>Metazoa</taxon>
        <taxon>Spiralia</taxon>
        <taxon>Lophotrochozoa</taxon>
        <taxon>Mollusca</taxon>
        <taxon>Gastropoda</taxon>
        <taxon>Patellogastropoda</taxon>
        <taxon>Lottioidea</taxon>
        <taxon>Lottiidae</taxon>
        <taxon>Lottia</taxon>
    </lineage>
</organism>
<gene>
    <name evidence="6" type="ORF">LOTGIDRAFT_159161</name>
</gene>
<feature type="repeat" description="WD" evidence="4">
    <location>
        <begin position="308"/>
        <end position="340"/>
    </location>
</feature>
<keyword evidence="2 4" id="KW-0853">WD repeat</keyword>